<keyword evidence="2" id="KW-0732">Signal</keyword>
<dbReference type="Proteomes" id="UP000332933">
    <property type="component" value="Unassembled WGS sequence"/>
</dbReference>
<organism evidence="4 5">
    <name type="scientific">Aphanomyces stellatus</name>
    <dbReference type="NCBI Taxonomy" id="120398"/>
    <lineage>
        <taxon>Eukaryota</taxon>
        <taxon>Sar</taxon>
        <taxon>Stramenopiles</taxon>
        <taxon>Oomycota</taxon>
        <taxon>Saprolegniomycetes</taxon>
        <taxon>Saprolegniales</taxon>
        <taxon>Verrucalvaceae</taxon>
        <taxon>Aphanomyces</taxon>
    </lineage>
</organism>
<accession>A0A485LF70</accession>
<dbReference type="EMBL" id="VJMH01006714">
    <property type="protein sequence ID" value="KAF0688594.1"/>
    <property type="molecule type" value="Genomic_DNA"/>
</dbReference>
<evidence type="ECO:0000313" key="4">
    <source>
        <dbReference type="EMBL" id="VFT96465.1"/>
    </source>
</evidence>
<protein>
    <submittedName>
        <fullName evidence="4">Aste57867_19767 protein</fullName>
    </submittedName>
</protein>
<evidence type="ECO:0000313" key="3">
    <source>
        <dbReference type="EMBL" id="KAF0688594.1"/>
    </source>
</evidence>
<dbReference type="AlphaFoldDB" id="A0A485LF70"/>
<evidence type="ECO:0000256" key="1">
    <source>
        <dbReference type="SAM" id="Phobius"/>
    </source>
</evidence>
<dbReference type="Gene3D" id="3.80.10.10">
    <property type="entry name" value="Ribonuclease Inhibitor"/>
    <property type="match status" value="1"/>
</dbReference>
<keyword evidence="1" id="KW-0812">Transmembrane</keyword>
<evidence type="ECO:0000256" key="2">
    <source>
        <dbReference type="SAM" id="SignalP"/>
    </source>
</evidence>
<dbReference type="InterPro" id="IPR032675">
    <property type="entry name" value="LRR_dom_sf"/>
</dbReference>
<reference evidence="4 5" key="1">
    <citation type="submission" date="2019-03" db="EMBL/GenBank/DDBJ databases">
        <authorList>
            <person name="Gaulin E."/>
            <person name="Dumas B."/>
        </authorList>
    </citation>
    <scope>NUCLEOTIDE SEQUENCE [LARGE SCALE GENOMIC DNA]</scope>
    <source>
        <strain evidence="4">CBS 568.67</strain>
    </source>
</reference>
<keyword evidence="5" id="KW-1185">Reference proteome</keyword>
<sequence>MTFASTLLAALLLATAATASSNGTILDLCTGPALCLRDGNATTTTLLNATAQLNLSNRNISAVAKVPSQLDSLDLSHNKLQGFPTAAASVNVRALNLSFNPLNLSSLVLPQSVSDLDLSHTLNDAANASFSLAFFQSLGQRAPKLARLSYRGNNLGAASITSQMFSSTLVYMDLSENPELVLTLDQDTYTSFSRPDFTLHVTNQSATSVICAANASIQRLPATGVLVCVVTRVNGAGQDNRQNTMSLVIIGAGVFFTLVIVLRNKLTCLWRSKQMEHRPTFGCEDDYMDTKSPTSAV</sequence>
<dbReference type="OrthoDB" id="71280at2759"/>
<proteinExistence type="predicted"/>
<dbReference type="EMBL" id="CAADRA010006737">
    <property type="protein sequence ID" value="VFT96465.1"/>
    <property type="molecule type" value="Genomic_DNA"/>
</dbReference>
<feature type="chain" id="PRO_5036355603" evidence="2">
    <location>
        <begin position="20"/>
        <end position="297"/>
    </location>
</feature>
<gene>
    <name evidence="4" type="primary">Aste57867_19767</name>
    <name evidence="3" type="ORF">As57867_019702</name>
    <name evidence="4" type="ORF">ASTE57867_19767</name>
</gene>
<reference evidence="3" key="2">
    <citation type="submission" date="2019-06" db="EMBL/GenBank/DDBJ databases">
        <title>Genomics analysis of Aphanomyces spp. identifies a new class of oomycete effector associated with host adaptation.</title>
        <authorList>
            <person name="Gaulin E."/>
        </authorList>
    </citation>
    <scope>NUCLEOTIDE SEQUENCE</scope>
    <source>
        <strain evidence="3">CBS 578.67</strain>
    </source>
</reference>
<keyword evidence="1" id="KW-1133">Transmembrane helix</keyword>
<dbReference type="SUPFAM" id="SSF52058">
    <property type="entry name" value="L domain-like"/>
    <property type="match status" value="1"/>
</dbReference>
<feature type="transmembrane region" description="Helical" evidence="1">
    <location>
        <begin position="244"/>
        <end position="262"/>
    </location>
</feature>
<name>A0A485LF70_9STRA</name>
<keyword evidence="1" id="KW-0472">Membrane</keyword>
<evidence type="ECO:0000313" key="5">
    <source>
        <dbReference type="Proteomes" id="UP000332933"/>
    </source>
</evidence>
<feature type="signal peptide" evidence="2">
    <location>
        <begin position="1"/>
        <end position="19"/>
    </location>
</feature>